<evidence type="ECO:0000259" key="2">
    <source>
        <dbReference type="PROSITE" id="PS50936"/>
    </source>
</evidence>
<dbReference type="EMBL" id="QUZK01000014">
    <property type="protein sequence ID" value="RFF31958.1"/>
    <property type="molecule type" value="Genomic_DNA"/>
</dbReference>
<dbReference type="GO" id="GO:0005737">
    <property type="term" value="C:cytoplasm"/>
    <property type="evidence" value="ECO:0007669"/>
    <property type="project" value="UniProtKB-SubCell"/>
</dbReference>
<comment type="cofactor">
    <cofactor evidence="1">
        <name>Zn(2+)</name>
        <dbReference type="ChEBI" id="CHEBI:29105"/>
    </cofactor>
    <text evidence="1">Binds 1 zinc ion per subunit.</text>
</comment>
<keyword evidence="1" id="KW-0479">Metal-binding</keyword>
<feature type="binding site" evidence="1">
    <location>
        <begin position="113"/>
        <end position="116"/>
    </location>
    <ligand>
        <name>GTP</name>
        <dbReference type="ChEBI" id="CHEBI:37565"/>
    </ligand>
</feature>
<comment type="subcellular location">
    <subcellularLocation>
        <location evidence="1">Cytoplasm</location>
    </subcellularLocation>
</comment>
<dbReference type="Gene3D" id="3.40.50.300">
    <property type="entry name" value="P-loop containing nucleotide triphosphate hydrolases"/>
    <property type="match status" value="1"/>
</dbReference>
<dbReference type="EC" id="3.6.1.-" evidence="1"/>
<comment type="function">
    <text evidence="1">One of several proteins that assist in the late maturation steps of the functional core of the 30S ribosomal subunit. Helps release RbfA from mature subunits. May play a role in the assembly of ribosomal proteins into the subunit. Circularly permuted GTPase that catalyzes slow GTP hydrolysis, GTPase activity is stimulated by the 30S ribosomal subunit.</text>
</comment>
<dbReference type="HAMAP" id="MF_01820">
    <property type="entry name" value="GTPase_RsgA"/>
    <property type="match status" value="1"/>
</dbReference>
<keyword evidence="1" id="KW-0690">Ribosome biogenesis</keyword>
<keyword evidence="1" id="KW-0342">GTP-binding</keyword>
<dbReference type="GO" id="GO:0042274">
    <property type="term" value="P:ribosomal small subunit biogenesis"/>
    <property type="evidence" value="ECO:0007669"/>
    <property type="project" value="UniProtKB-UniRule"/>
</dbReference>
<feature type="binding site" evidence="1">
    <location>
        <position position="252"/>
    </location>
    <ligand>
        <name>Zn(2+)</name>
        <dbReference type="ChEBI" id="CHEBI:29105"/>
    </ligand>
</feature>
<feature type="binding site" evidence="1">
    <location>
        <begin position="165"/>
        <end position="173"/>
    </location>
    <ligand>
        <name>GTP</name>
        <dbReference type="ChEBI" id="CHEBI:37565"/>
    </ligand>
</feature>
<dbReference type="AlphaFoldDB" id="A0A3E1KBG6"/>
<dbReference type="InterPro" id="IPR010914">
    <property type="entry name" value="RsgA_GTPase_dom"/>
</dbReference>
<dbReference type="Proteomes" id="UP000260351">
    <property type="component" value="Unassembled WGS sequence"/>
</dbReference>
<dbReference type="SUPFAM" id="SSF52540">
    <property type="entry name" value="P-loop containing nucleoside triphosphate hydrolases"/>
    <property type="match status" value="1"/>
</dbReference>
<evidence type="ECO:0000256" key="1">
    <source>
        <dbReference type="HAMAP-Rule" id="MF_01820"/>
    </source>
</evidence>
<dbReference type="OrthoDB" id="9809485at2"/>
<sequence>MTTAPVRMVQAHGNHGAAAVDGELLKVHFPRRIERPLPGDLVRLDSAGTLTEVLERKNLFGRGDGRGRFRPIAANLDRAVIVIAPEPAPSRDLLHRYLAACLIRNIEPLIVVNKSDLPQPSQPPFTELGELAGMGFAVIGTRCRPEPDTEELQGLVAVGVTLFAGQSGVGKSSLLNALVPDLEAQTGKLSHVTGKGTHTTTTATAHRYGDEAWLIDTPGVWEYGLWKMDAVSLQRGFPEFSEHAARCKFRDCRHDSEPGCAVVAAVEAGNLPAFRHQAWLRLLAEQERFR</sequence>
<dbReference type="GO" id="GO:0019843">
    <property type="term" value="F:rRNA binding"/>
    <property type="evidence" value="ECO:0007669"/>
    <property type="project" value="UniProtKB-KW"/>
</dbReference>
<comment type="subunit">
    <text evidence="1">Monomer. Associates with 30S ribosomal subunit, binds 16S rRNA.</text>
</comment>
<dbReference type="GO" id="GO:0003924">
    <property type="term" value="F:GTPase activity"/>
    <property type="evidence" value="ECO:0007669"/>
    <property type="project" value="UniProtKB-UniRule"/>
</dbReference>
<dbReference type="InterPro" id="IPR027417">
    <property type="entry name" value="P-loop_NTPase"/>
</dbReference>
<keyword evidence="1" id="KW-0862">Zinc</keyword>
<comment type="caution">
    <text evidence="3">The sequence shown here is derived from an EMBL/GenBank/DDBJ whole genome shotgun (WGS) entry which is preliminary data.</text>
</comment>
<feature type="binding site" evidence="1">
    <location>
        <position position="247"/>
    </location>
    <ligand>
        <name>Zn(2+)</name>
        <dbReference type="ChEBI" id="CHEBI:29105"/>
    </ligand>
</feature>
<proteinExistence type="inferred from homology"/>
<dbReference type="GO" id="GO:0005525">
    <property type="term" value="F:GTP binding"/>
    <property type="evidence" value="ECO:0007669"/>
    <property type="project" value="UniProtKB-UniRule"/>
</dbReference>
<dbReference type="CDD" id="cd01854">
    <property type="entry name" value="YjeQ_EngC"/>
    <property type="match status" value="1"/>
</dbReference>
<dbReference type="InterPro" id="IPR004881">
    <property type="entry name" value="Ribosome_biogen_GTPase_RsgA"/>
</dbReference>
<evidence type="ECO:0000313" key="3">
    <source>
        <dbReference type="EMBL" id="RFF31958.1"/>
    </source>
</evidence>
<dbReference type="Pfam" id="PF03193">
    <property type="entry name" value="RsgA_GTPase"/>
    <property type="match status" value="1"/>
</dbReference>
<comment type="similarity">
    <text evidence="1">Belongs to the TRAFAC class YlqF/YawG GTPase family. RsgA subfamily.</text>
</comment>
<keyword evidence="1" id="KW-0547">Nucleotide-binding</keyword>
<feature type="binding site" evidence="1">
    <location>
        <position position="254"/>
    </location>
    <ligand>
        <name>Zn(2+)</name>
        <dbReference type="ChEBI" id="CHEBI:29105"/>
    </ligand>
</feature>
<keyword evidence="1" id="KW-0963">Cytoplasm</keyword>
<evidence type="ECO:0000313" key="4">
    <source>
        <dbReference type="Proteomes" id="UP000260351"/>
    </source>
</evidence>
<accession>A0A3E1KBG6</accession>
<keyword evidence="1" id="KW-0694">RNA-binding</keyword>
<dbReference type="PROSITE" id="PS50936">
    <property type="entry name" value="ENGC_GTPASE"/>
    <property type="match status" value="1"/>
</dbReference>
<feature type="binding site" evidence="1">
    <location>
        <position position="260"/>
    </location>
    <ligand>
        <name>Zn(2+)</name>
        <dbReference type="ChEBI" id="CHEBI:29105"/>
    </ligand>
</feature>
<organism evidence="3 4">
    <name type="scientific">Wenzhouxiangella sediminis</name>
    <dbReference type="NCBI Taxonomy" id="1792836"/>
    <lineage>
        <taxon>Bacteria</taxon>
        <taxon>Pseudomonadati</taxon>
        <taxon>Pseudomonadota</taxon>
        <taxon>Gammaproteobacteria</taxon>
        <taxon>Chromatiales</taxon>
        <taxon>Wenzhouxiangellaceae</taxon>
        <taxon>Wenzhouxiangella</taxon>
    </lineage>
</organism>
<dbReference type="PANTHER" id="PTHR32120">
    <property type="entry name" value="SMALL RIBOSOMAL SUBUNIT BIOGENESIS GTPASE RSGA"/>
    <property type="match status" value="1"/>
</dbReference>
<keyword evidence="1" id="KW-0378">Hydrolase</keyword>
<feature type="domain" description="EngC GTPase" evidence="2">
    <location>
        <begin position="74"/>
        <end position="221"/>
    </location>
</feature>
<reference evidence="3 4" key="1">
    <citation type="submission" date="2018-08" db="EMBL/GenBank/DDBJ databases">
        <title>Wenzhouxiangella salilacus sp. nov., a novel bacterium isolated from a saline lake in Xinjiang Province, China.</title>
        <authorList>
            <person name="Han S."/>
        </authorList>
    </citation>
    <scope>NUCLEOTIDE SEQUENCE [LARGE SCALE GENOMIC DNA]</scope>
    <source>
        <strain evidence="3 4">XDB06</strain>
    </source>
</reference>
<protein>
    <recommendedName>
        <fullName evidence="1">Small ribosomal subunit biogenesis GTPase RsgA</fullName>
        <ecNumber evidence="1">3.6.1.-</ecNumber>
    </recommendedName>
</protein>
<dbReference type="RefSeq" id="WP_116649616.1">
    <property type="nucleotide sequence ID" value="NZ_QUZK01000014.1"/>
</dbReference>
<dbReference type="PANTHER" id="PTHR32120:SF11">
    <property type="entry name" value="SMALL RIBOSOMAL SUBUNIT BIOGENESIS GTPASE RSGA 1, MITOCHONDRIAL-RELATED"/>
    <property type="match status" value="1"/>
</dbReference>
<keyword evidence="4" id="KW-1185">Reference proteome</keyword>
<name>A0A3E1KBG6_9GAMM</name>
<dbReference type="NCBIfam" id="TIGR00157">
    <property type="entry name" value="ribosome small subunit-dependent GTPase A"/>
    <property type="match status" value="1"/>
</dbReference>
<gene>
    <name evidence="1 3" type="primary">rsgA</name>
    <name evidence="3" type="ORF">DZC52_02910</name>
</gene>
<dbReference type="Gene3D" id="1.10.40.50">
    <property type="entry name" value="Probable gtpase engc, domain 3"/>
    <property type="match status" value="1"/>
</dbReference>
<dbReference type="GO" id="GO:0046872">
    <property type="term" value="F:metal ion binding"/>
    <property type="evidence" value="ECO:0007669"/>
    <property type="project" value="UniProtKB-KW"/>
</dbReference>
<keyword evidence="1" id="KW-0699">rRNA-binding</keyword>